<dbReference type="STRING" id="366602.Caul_0481"/>
<dbReference type="AlphaFoldDB" id="B0T6J8"/>
<accession>B0T6J8</accession>
<dbReference type="KEGG" id="cak:Caul_0481"/>
<evidence type="ECO:0000313" key="1">
    <source>
        <dbReference type="EMBL" id="ABZ69615.1"/>
    </source>
</evidence>
<dbReference type="HOGENOM" id="CLU_2599581_0_0_5"/>
<dbReference type="EMBL" id="CP000927">
    <property type="protein sequence ID" value="ABZ69615.1"/>
    <property type="molecule type" value="Genomic_DNA"/>
</dbReference>
<sequence>MGHAGGRHLESTMTISRPEALASAKKLCRTLMSAPLPQVRAQTIFAELVRAKGWDPAHQDLITAFGEWLASRPPPSALKARCEALLAAIG</sequence>
<name>B0T6J8_CAUSK</name>
<organism evidence="1">
    <name type="scientific">Caulobacter sp. (strain K31)</name>
    <dbReference type="NCBI Taxonomy" id="366602"/>
    <lineage>
        <taxon>Bacteria</taxon>
        <taxon>Pseudomonadati</taxon>
        <taxon>Pseudomonadota</taxon>
        <taxon>Alphaproteobacteria</taxon>
        <taxon>Caulobacterales</taxon>
        <taxon>Caulobacteraceae</taxon>
        <taxon>Caulobacter</taxon>
    </lineage>
</organism>
<protein>
    <submittedName>
        <fullName evidence="1">Uncharacterized protein</fullName>
    </submittedName>
</protein>
<gene>
    <name evidence="1" type="ordered locus">Caul_0481</name>
</gene>
<proteinExistence type="predicted"/>
<reference evidence="1" key="1">
    <citation type="submission" date="2008-01" db="EMBL/GenBank/DDBJ databases">
        <title>Complete sequence of chromosome of Caulobacter sp. K31.</title>
        <authorList>
            <consortium name="US DOE Joint Genome Institute"/>
            <person name="Copeland A."/>
            <person name="Lucas S."/>
            <person name="Lapidus A."/>
            <person name="Barry K."/>
            <person name="Glavina del Rio T."/>
            <person name="Dalin E."/>
            <person name="Tice H."/>
            <person name="Pitluck S."/>
            <person name="Bruce D."/>
            <person name="Goodwin L."/>
            <person name="Thompson L.S."/>
            <person name="Brettin T."/>
            <person name="Detter J.C."/>
            <person name="Han C."/>
            <person name="Schmutz J."/>
            <person name="Larimer F."/>
            <person name="Land M."/>
            <person name="Hauser L."/>
            <person name="Kyrpides N."/>
            <person name="Kim E."/>
            <person name="Stephens C."/>
            <person name="Richardson P."/>
        </authorList>
    </citation>
    <scope>NUCLEOTIDE SEQUENCE [LARGE SCALE GENOMIC DNA]</scope>
    <source>
        <strain evidence="1">K31</strain>
    </source>
</reference>